<comment type="similarity">
    <text evidence="4 15">Belongs to the BRE1 family.</text>
</comment>
<evidence type="ECO:0000256" key="13">
    <source>
        <dbReference type="ARBA" id="ARBA00059679"/>
    </source>
</evidence>
<evidence type="ECO:0000256" key="6">
    <source>
        <dbReference type="ARBA" id="ARBA00022723"/>
    </source>
</evidence>
<feature type="compositionally biased region" description="Basic and acidic residues" evidence="17">
    <location>
        <begin position="224"/>
        <end position="238"/>
    </location>
</feature>
<dbReference type="PROSITE" id="PS00518">
    <property type="entry name" value="ZF_RING_1"/>
    <property type="match status" value="1"/>
</dbReference>
<feature type="compositionally biased region" description="Polar residues" evidence="17">
    <location>
        <begin position="239"/>
        <end position="254"/>
    </location>
</feature>
<keyword evidence="8 15" id="KW-0833">Ubl conjugation pathway</keyword>
<feature type="domain" description="RING-type" evidence="18">
    <location>
        <begin position="752"/>
        <end position="791"/>
    </location>
</feature>
<dbReference type="GO" id="GO:0005634">
    <property type="term" value="C:nucleus"/>
    <property type="evidence" value="ECO:0007669"/>
    <property type="project" value="UniProtKB-SubCell"/>
</dbReference>
<feature type="region of interest" description="Disordered" evidence="17">
    <location>
        <begin position="1"/>
        <end position="43"/>
    </location>
</feature>
<comment type="pathway">
    <text evidence="3 15">Protein modification; protein ubiquitination.</text>
</comment>
<keyword evidence="9 15" id="KW-0862">Zinc</keyword>
<dbReference type="InterPro" id="IPR013083">
    <property type="entry name" value="Znf_RING/FYVE/PHD"/>
</dbReference>
<gene>
    <name evidence="19" type="ORF">SCLCIDRAFT_1208453</name>
</gene>
<evidence type="ECO:0000256" key="2">
    <source>
        <dbReference type="ARBA" id="ARBA00004123"/>
    </source>
</evidence>
<comment type="catalytic activity">
    <reaction evidence="1 15">
        <text>S-ubiquitinyl-[E2 ubiquitin-conjugating enzyme]-L-cysteine + [acceptor protein]-L-lysine = [E2 ubiquitin-conjugating enzyme]-L-cysteine + N(6)-ubiquitinyl-[acceptor protein]-L-lysine.</text>
        <dbReference type="EC" id="2.3.2.27"/>
    </reaction>
</comment>
<comment type="subcellular location">
    <subcellularLocation>
        <location evidence="2 15">Nucleus</location>
    </subcellularLocation>
</comment>
<feature type="compositionally biased region" description="Basic and acidic residues" evidence="17">
    <location>
        <begin position="256"/>
        <end position="265"/>
    </location>
</feature>
<dbReference type="EC" id="2.3.2.27" evidence="15"/>
<dbReference type="SMART" id="SM00184">
    <property type="entry name" value="RING"/>
    <property type="match status" value="1"/>
</dbReference>
<evidence type="ECO:0000256" key="16">
    <source>
        <dbReference type="SAM" id="Coils"/>
    </source>
</evidence>
<evidence type="ECO:0000256" key="11">
    <source>
        <dbReference type="ARBA" id="ARBA00023054"/>
    </source>
</evidence>
<dbReference type="GO" id="GO:0006325">
    <property type="term" value="P:chromatin organization"/>
    <property type="evidence" value="ECO:0007669"/>
    <property type="project" value="UniProtKB-KW"/>
</dbReference>
<evidence type="ECO:0000256" key="9">
    <source>
        <dbReference type="ARBA" id="ARBA00022833"/>
    </source>
</evidence>
<feature type="coiled-coil region" evidence="16">
    <location>
        <begin position="59"/>
        <end position="86"/>
    </location>
</feature>
<organism evidence="19 20">
    <name type="scientific">Scleroderma citrinum Foug A</name>
    <dbReference type="NCBI Taxonomy" id="1036808"/>
    <lineage>
        <taxon>Eukaryota</taxon>
        <taxon>Fungi</taxon>
        <taxon>Dikarya</taxon>
        <taxon>Basidiomycota</taxon>
        <taxon>Agaricomycotina</taxon>
        <taxon>Agaricomycetes</taxon>
        <taxon>Agaricomycetidae</taxon>
        <taxon>Boletales</taxon>
        <taxon>Sclerodermatineae</taxon>
        <taxon>Sclerodermataceae</taxon>
        <taxon>Scleroderma</taxon>
    </lineage>
</organism>
<evidence type="ECO:0000313" key="19">
    <source>
        <dbReference type="EMBL" id="KIM69037.1"/>
    </source>
</evidence>
<dbReference type="Proteomes" id="UP000053989">
    <property type="component" value="Unassembled WGS sequence"/>
</dbReference>
<dbReference type="Pfam" id="PF08647">
    <property type="entry name" value="BRE1"/>
    <property type="match status" value="1"/>
</dbReference>
<sequence length="805" mass="91376">MESRKRPLTDDDDVSQVKKRVFTGVNGSPEVNGVRADSAEPSDNDQLELFRKDAIFRRMKHYSRENERSQARIAQLEQRKSSCEAGLVAIAACWQQLVETIQALTSQDDVPATNVDTKDFFDLSQHVTSDFVLKTALEQNMHATQKLVTSFLKSRPAAANDAFQRFQRTETECTALRSEVVIMRKRLEEAEADIRKYHEQLAVSEMRIDRLQSNVVVAIQAKSSPKEDIMDEDQKPVEESNSPNCPGASPQPTVNGHEHASPREEELLEQLKQKDVRIAELGNEVTNLTEEVTTLKIEMKAPTVEMISETAHYKLLLDHTSQLTHTVGENAKEITQLNETIDKLRSSRKEFEDETIVAAQQAQQELKTLLSKREADNLRVRELRDQYGAELTERKAKDTVKLQSVQELKALAESRSERIAQLQSEVARHKAKLAARSGEEDLMRYFFEGKVDDVEYVYSLKQKLDEVRMKCTSLEQSLSTLQQEHPDVAQHIAGEASAREELARVSNDLARYHSIYGEAADASALSQQLEAKDAELRKLLLLAEQQTQAESSLFAEVDRLSSSWENLEQQVKKKVFDLSGFEDKLQRALHEKAKAENKYFAAMREKEMGDSERKAMVRQLEKQGKAVERALEVEKHLTAQVGELEKLNVILRRAVDTSDKRIQALDVEVHGLTMASEADKKRVAEARNYACESNQAQRKLENRARAAEEEVAKVKREVEKKTKKIAANAAPASAREEALSQEIEGLWKIMKCSTCKQGMREVILTKCMHTFCKNCVDTRITTRQRRCPNCNLAFAQSDVQPVYFQ</sequence>
<evidence type="ECO:0000256" key="12">
    <source>
        <dbReference type="ARBA" id="ARBA00023242"/>
    </source>
</evidence>
<keyword evidence="6 15" id="KW-0479">Metal-binding</keyword>
<dbReference type="InterPro" id="IPR001841">
    <property type="entry name" value="Znf_RING"/>
</dbReference>
<keyword evidence="20" id="KW-1185">Reference proteome</keyword>
<dbReference type="GO" id="GO:0061630">
    <property type="term" value="F:ubiquitin protein ligase activity"/>
    <property type="evidence" value="ECO:0007669"/>
    <property type="project" value="UniProtKB-EC"/>
</dbReference>
<dbReference type="AlphaFoldDB" id="A0A0C3AVQ2"/>
<dbReference type="CDD" id="cd16499">
    <property type="entry name" value="RING-HC_Bre1-like"/>
    <property type="match status" value="1"/>
</dbReference>
<dbReference type="SUPFAM" id="SSF57850">
    <property type="entry name" value="RING/U-box"/>
    <property type="match status" value="1"/>
</dbReference>
<dbReference type="GO" id="GO:0033503">
    <property type="term" value="C:HULC complex"/>
    <property type="evidence" value="ECO:0007669"/>
    <property type="project" value="TreeGrafter"/>
</dbReference>
<comment type="function">
    <text evidence="13">E3 ubiquitin-protein ligase that mediates monoubiquitination of histone H2B to form H2BK123ub1. H2BK123ub1 gives a specific tag for epigenetic transcriptional activation and is also a prerequisite for H3K4me and H3K79me formation.</text>
</comment>
<dbReference type="InterPro" id="IPR018957">
    <property type="entry name" value="Znf_C3HC4_RING-type"/>
</dbReference>
<evidence type="ECO:0000256" key="17">
    <source>
        <dbReference type="SAM" id="MobiDB-lite"/>
    </source>
</evidence>
<dbReference type="InterPro" id="IPR013956">
    <property type="entry name" value="E3_ubiquit_lig_Bre1"/>
</dbReference>
<evidence type="ECO:0000256" key="1">
    <source>
        <dbReference type="ARBA" id="ARBA00000900"/>
    </source>
</evidence>
<dbReference type="FunCoup" id="A0A0C3AVQ2">
    <property type="interactions" value="244"/>
</dbReference>
<keyword evidence="7 14" id="KW-0863">Zinc-finger</keyword>
<dbReference type="InterPro" id="IPR058643">
    <property type="entry name" value="BRE1-like_CC"/>
</dbReference>
<dbReference type="Gene3D" id="3.30.40.10">
    <property type="entry name" value="Zinc/RING finger domain, C3HC4 (zinc finger)"/>
    <property type="match status" value="1"/>
</dbReference>
<feature type="coiled-coil region" evidence="16">
    <location>
        <begin position="173"/>
        <end position="214"/>
    </location>
</feature>
<dbReference type="GO" id="GO:0008270">
    <property type="term" value="F:zinc ion binding"/>
    <property type="evidence" value="ECO:0007669"/>
    <property type="project" value="UniProtKB-KW"/>
</dbReference>
<accession>A0A0C3AVQ2</accession>
<dbReference type="Pfam" id="PF00097">
    <property type="entry name" value="zf-C3HC4"/>
    <property type="match status" value="1"/>
</dbReference>
<evidence type="ECO:0000256" key="10">
    <source>
        <dbReference type="ARBA" id="ARBA00022853"/>
    </source>
</evidence>
<evidence type="ECO:0000256" key="14">
    <source>
        <dbReference type="PROSITE-ProRule" id="PRU00175"/>
    </source>
</evidence>
<feature type="coiled-coil region" evidence="16">
    <location>
        <begin position="697"/>
        <end position="724"/>
    </location>
</feature>
<evidence type="ECO:0000256" key="4">
    <source>
        <dbReference type="ARBA" id="ARBA00005555"/>
    </source>
</evidence>
<keyword evidence="12 15" id="KW-0539">Nucleus</keyword>
<dbReference type="GO" id="GO:0016567">
    <property type="term" value="P:protein ubiquitination"/>
    <property type="evidence" value="ECO:0007669"/>
    <property type="project" value="UniProtKB-UniRule"/>
</dbReference>
<keyword evidence="11 15" id="KW-0175">Coiled coil</keyword>
<evidence type="ECO:0000256" key="5">
    <source>
        <dbReference type="ARBA" id="ARBA00022679"/>
    </source>
</evidence>
<proteinExistence type="inferred from homology"/>
<feature type="coiled-coil region" evidence="16">
    <location>
        <begin position="334"/>
        <end position="379"/>
    </location>
</feature>
<evidence type="ECO:0000259" key="18">
    <source>
        <dbReference type="PROSITE" id="PS50089"/>
    </source>
</evidence>
<dbReference type="HOGENOM" id="CLU_019713_0_0_1"/>
<dbReference type="InParanoid" id="A0A0C3AVQ2"/>
<protein>
    <recommendedName>
        <fullName evidence="15">E3 ubiquitin protein ligase</fullName>
        <ecNumber evidence="15">2.3.2.27</ecNumber>
    </recommendedName>
</protein>
<keyword evidence="10 15" id="KW-0156">Chromatin regulator</keyword>
<dbReference type="PANTHER" id="PTHR23163:SF0">
    <property type="entry name" value="E3 UBIQUITIN-PROTEIN LIGASE BRE1"/>
    <property type="match status" value="1"/>
</dbReference>
<reference evidence="20" key="2">
    <citation type="submission" date="2015-01" db="EMBL/GenBank/DDBJ databases">
        <title>Evolutionary Origins and Diversification of the Mycorrhizal Mutualists.</title>
        <authorList>
            <consortium name="DOE Joint Genome Institute"/>
            <consortium name="Mycorrhizal Genomics Consortium"/>
            <person name="Kohler A."/>
            <person name="Kuo A."/>
            <person name="Nagy L.G."/>
            <person name="Floudas D."/>
            <person name="Copeland A."/>
            <person name="Barry K.W."/>
            <person name="Cichocki N."/>
            <person name="Veneault-Fourrey C."/>
            <person name="LaButti K."/>
            <person name="Lindquist E.A."/>
            <person name="Lipzen A."/>
            <person name="Lundell T."/>
            <person name="Morin E."/>
            <person name="Murat C."/>
            <person name="Riley R."/>
            <person name="Ohm R."/>
            <person name="Sun H."/>
            <person name="Tunlid A."/>
            <person name="Henrissat B."/>
            <person name="Grigoriev I.V."/>
            <person name="Hibbett D.S."/>
            <person name="Martin F."/>
        </authorList>
    </citation>
    <scope>NUCLEOTIDE SEQUENCE [LARGE SCALE GENOMIC DNA]</scope>
    <source>
        <strain evidence="20">Foug A</strain>
    </source>
</reference>
<evidence type="ECO:0000256" key="7">
    <source>
        <dbReference type="ARBA" id="ARBA00022771"/>
    </source>
</evidence>
<name>A0A0C3AVQ2_9AGAM</name>
<evidence type="ECO:0000256" key="15">
    <source>
        <dbReference type="RuleBase" id="RU365038"/>
    </source>
</evidence>
<keyword evidence="5 15" id="KW-0808">Transferase</keyword>
<feature type="coiled-coil region" evidence="16">
    <location>
        <begin position="578"/>
        <end position="605"/>
    </location>
</feature>
<reference evidence="19 20" key="1">
    <citation type="submission" date="2014-04" db="EMBL/GenBank/DDBJ databases">
        <authorList>
            <consortium name="DOE Joint Genome Institute"/>
            <person name="Kuo A."/>
            <person name="Kohler A."/>
            <person name="Nagy L.G."/>
            <person name="Floudas D."/>
            <person name="Copeland A."/>
            <person name="Barry K.W."/>
            <person name="Cichocki N."/>
            <person name="Veneault-Fourrey C."/>
            <person name="LaButti K."/>
            <person name="Lindquist E.A."/>
            <person name="Lipzen A."/>
            <person name="Lundell T."/>
            <person name="Morin E."/>
            <person name="Murat C."/>
            <person name="Sun H."/>
            <person name="Tunlid A."/>
            <person name="Henrissat B."/>
            <person name="Grigoriev I.V."/>
            <person name="Hibbett D.S."/>
            <person name="Martin F."/>
            <person name="Nordberg H.P."/>
            <person name="Cantor M.N."/>
            <person name="Hua S.X."/>
        </authorList>
    </citation>
    <scope>NUCLEOTIDE SEQUENCE [LARGE SCALE GENOMIC DNA]</scope>
    <source>
        <strain evidence="19 20">Foug A</strain>
    </source>
</reference>
<dbReference type="EMBL" id="KN822007">
    <property type="protein sequence ID" value="KIM69037.1"/>
    <property type="molecule type" value="Genomic_DNA"/>
</dbReference>
<dbReference type="InterPro" id="IPR017907">
    <property type="entry name" value="Znf_RING_CS"/>
</dbReference>
<dbReference type="PROSITE" id="PS50089">
    <property type="entry name" value="ZF_RING_2"/>
    <property type="match status" value="1"/>
</dbReference>
<dbReference type="PANTHER" id="PTHR23163">
    <property type="entry name" value="RING FINGER PROTEIN-RELATED"/>
    <property type="match status" value="1"/>
</dbReference>
<feature type="region of interest" description="Disordered" evidence="17">
    <location>
        <begin position="222"/>
        <end position="265"/>
    </location>
</feature>
<feature type="coiled-coil region" evidence="16">
    <location>
        <begin position="405"/>
        <end position="432"/>
    </location>
</feature>
<evidence type="ECO:0000256" key="8">
    <source>
        <dbReference type="ARBA" id="ARBA00022786"/>
    </source>
</evidence>
<dbReference type="OrthoDB" id="10266039at2759"/>
<evidence type="ECO:0000256" key="3">
    <source>
        <dbReference type="ARBA" id="ARBA00004906"/>
    </source>
</evidence>
<dbReference type="Pfam" id="PF26095">
    <property type="entry name" value="CC_Bre1"/>
    <property type="match status" value="1"/>
</dbReference>
<dbReference type="STRING" id="1036808.A0A0C3AVQ2"/>
<evidence type="ECO:0000313" key="20">
    <source>
        <dbReference type="Proteomes" id="UP000053989"/>
    </source>
</evidence>
<dbReference type="UniPathway" id="UPA00143"/>